<feature type="region of interest" description="Disordered" evidence="1">
    <location>
        <begin position="121"/>
        <end position="149"/>
    </location>
</feature>
<dbReference type="Proteomes" id="UP001234989">
    <property type="component" value="Chromosome 2"/>
</dbReference>
<gene>
    <name evidence="4" type="ORF">MTR67_007122</name>
</gene>
<evidence type="ECO:0000313" key="5">
    <source>
        <dbReference type="Proteomes" id="UP001234989"/>
    </source>
</evidence>
<proteinExistence type="predicted"/>
<evidence type="ECO:0000313" key="4">
    <source>
        <dbReference type="EMBL" id="WMV13737.1"/>
    </source>
</evidence>
<organism evidence="4 5">
    <name type="scientific">Solanum verrucosum</name>
    <dbReference type="NCBI Taxonomy" id="315347"/>
    <lineage>
        <taxon>Eukaryota</taxon>
        <taxon>Viridiplantae</taxon>
        <taxon>Streptophyta</taxon>
        <taxon>Embryophyta</taxon>
        <taxon>Tracheophyta</taxon>
        <taxon>Spermatophyta</taxon>
        <taxon>Magnoliopsida</taxon>
        <taxon>eudicotyledons</taxon>
        <taxon>Gunneridae</taxon>
        <taxon>Pentapetalae</taxon>
        <taxon>asterids</taxon>
        <taxon>lamiids</taxon>
        <taxon>Solanales</taxon>
        <taxon>Solanaceae</taxon>
        <taxon>Solanoideae</taxon>
        <taxon>Solaneae</taxon>
        <taxon>Solanum</taxon>
    </lineage>
</organism>
<dbReference type="PANTHER" id="PTHR33180:SF31">
    <property type="entry name" value="POLYPROTEIN PROTEIN"/>
    <property type="match status" value="1"/>
</dbReference>
<sequence length="438" mass="50141">MYRDLRELCWWNGMKKDIVNFLAKYLNCQQVKVEKQKFRGSTQDISIPTCNIVLKGKRHCLVESSELFKSRRMNLACRRTDRFGQTKSPSQGSRSPVYQSEPADYQTLKRRHAKLRSKALHYPARLPKPPTPTPEQTPQVPPAQEPLPHSMNRLKATSMYTILQEKRLSTDGVVDKYPVVWETLWFHKFEQLTNLRSPRVPIEKRDIHVTARYWFGFISSTLMPSQNESIHQHPKAALLRCIIDRERLNLGLIIALQMSMRAKRSQTSLPFLVLISDFCHQVGVSLVAKTNVESDCQATDLRTLRADIVRLRCDMDDLKSTDISMLLGNMDIPKGPSSEMPVISEILPASVTGHAVIADDSDETDALKTDEEDFRDHEEAVFDDLEDLKGNLVQADKEASFRDISMIRPVEHNPQLEETRAVIPRLRSPQIHSMTRGS</sequence>
<feature type="domain" description="Putative plant transposon protein" evidence="3">
    <location>
        <begin position="197"/>
        <end position="284"/>
    </location>
</feature>
<feature type="region of interest" description="Disordered" evidence="1">
    <location>
        <begin position="79"/>
        <end position="105"/>
    </location>
</feature>
<feature type="compositionally biased region" description="Polar residues" evidence="1">
    <location>
        <begin position="85"/>
        <end position="98"/>
    </location>
</feature>
<dbReference type="Gene3D" id="1.10.340.70">
    <property type="match status" value="1"/>
</dbReference>
<feature type="domain" description="Integrase zinc-binding" evidence="2">
    <location>
        <begin position="1"/>
        <end position="33"/>
    </location>
</feature>
<evidence type="ECO:0008006" key="6">
    <source>
        <dbReference type="Google" id="ProtNLM"/>
    </source>
</evidence>
<dbReference type="AlphaFoldDB" id="A0AAF0PZ89"/>
<keyword evidence="5" id="KW-1185">Reference proteome</keyword>
<evidence type="ECO:0000259" key="2">
    <source>
        <dbReference type="Pfam" id="PF17921"/>
    </source>
</evidence>
<evidence type="ECO:0000256" key="1">
    <source>
        <dbReference type="SAM" id="MobiDB-lite"/>
    </source>
</evidence>
<dbReference type="InterPro" id="IPR046796">
    <property type="entry name" value="Transposase_32_dom"/>
</dbReference>
<protein>
    <recommendedName>
        <fullName evidence="6">Polyprotein protein</fullName>
    </recommendedName>
</protein>
<dbReference type="Pfam" id="PF17921">
    <property type="entry name" value="Integrase_H2C2"/>
    <property type="match status" value="1"/>
</dbReference>
<dbReference type="Pfam" id="PF20167">
    <property type="entry name" value="Transposase_32"/>
    <property type="match status" value="1"/>
</dbReference>
<dbReference type="EMBL" id="CP133613">
    <property type="protein sequence ID" value="WMV13737.1"/>
    <property type="molecule type" value="Genomic_DNA"/>
</dbReference>
<accession>A0AAF0PZ89</accession>
<dbReference type="InterPro" id="IPR041588">
    <property type="entry name" value="Integrase_H2C2"/>
</dbReference>
<name>A0AAF0PZ89_SOLVR</name>
<feature type="compositionally biased region" description="Pro residues" evidence="1">
    <location>
        <begin position="126"/>
        <end position="145"/>
    </location>
</feature>
<evidence type="ECO:0000259" key="3">
    <source>
        <dbReference type="Pfam" id="PF20167"/>
    </source>
</evidence>
<dbReference type="PANTHER" id="PTHR33180">
    <property type="entry name" value="PHOTOSYSTEM II CP43 REACTION CENTER PROTEIN"/>
    <property type="match status" value="1"/>
</dbReference>
<reference evidence="4" key="1">
    <citation type="submission" date="2023-08" db="EMBL/GenBank/DDBJ databases">
        <title>A de novo genome assembly of Solanum verrucosum Schlechtendal, a Mexican diploid species geographically isolated from the other diploid A-genome species in potato relatives.</title>
        <authorList>
            <person name="Hosaka K."/>
        </authorList>
    </citation>
    <scope>NUCLEOTIDE SEQUENCE</scope>
    <source>
        <tissue evidence="4">Young leaves</tissue>
    </source>
</reference>